<name>A0AAW6DEU9_MEDGN</name>
<proteinExistence type="predicted"/>
<evidence type="ECO:0000313" key="2">
    <source>
        <dbReference type="EMBL" id="MDB8688286.1"/>
    </source>
</evidence>
<comment type="caution">
    <text evidence="2">The sequence shown here is derived from an EMBL/GenBank/DDBJ whole genome shotgun (WGS) entry which is preliminary data.</text>
</comment>
<feature type="domain" description="Glycosyl hydrolase family 32 C-terminal" evidence="1">
    <location>
        <begin position="8"/>
        <end position="46"/>
    </location>
</feature>
<dbReference type="RefSeq" id="WP_272108392.1">
    <property type="nucleotide sequence ID" value="NZ_DAWDPA010000017.1"/>
</dbReference>
<dbReference type="Proteomes" id="UP001212160">
    <property type="component" value="Unassembled WGS sequence"/>
</dbReference>
<organism evidence="2 3">
    <name type="scientific">Mediterraneibacter gnavus</name>
    <name type="common">Ruminococcus gnavus</name>
    <dbReference type="NCBI Taxonomy" id="33038"/>
    <lineage>
        <taxon>Bacteria</taxon>
        <taxon>Bacillati</taxon>
        <taxon>Bacillota</taxon>
        <taxon>Clostridia</taxon>
        <taxon>Lachnospirales</taxon>
        <taxon>Lachnospiraceae</taxon>
        <taxon>Mediterraneibacter</taxon>
    </lineage>
</organism>
<accession>A0AAW6DEU9</accession>
<sequence length="50" mass="5773">MEISELENIQVFLDQSTAEIFVNNGEKVFTFKAFFTDEKGIEIESEQTIL</sequence>
<dbReference type="Pfam" id="PF08244">
    <property type="entry name" value="Glyco_hydro_32C"/>
    <property type="match status" value="1"/>
</dbReference>
<dbReference type="SUPFAM" id="SSF49899">
    <property type="entry name" value="Concanavalin A-like lectins/glucanases"/>
    <property type="match status" value="1"/>
</dbReference>
<dbReference type="InterPro" id="IPR013320">
    <property type="entry name" value="ConA-like_dom_sf"/>
</dbReference>
<evidence type="ECO:0000259" key="1">
    <source>
        <dbReference type="Pfam" id="PF08244"/>
    </source>
</evidence>
<dbReference type="InterPro" id="IPR013189">
    <property type="entry name" value="Glyco_hydro_32_C"/>
</dbReference>
<evidence type="ECO:0000313" key="3">
    <source>
        <dbReference type="Proteomes" id="UP001212160"/>
    </source>
</evidence>
<dbReference type="Gene3D" id="2.60.120.560">
    <property type="entry name" value="Exo-inulinase, domain 1"/>
    <property type="match status" value="1"/>
</dbReference>
<dbReference type="EMBL" id="JAQMLA010000074">
    <property type="protein sequence ID" value="MDB8688286.1"/>
    <property type="molecule type" value="Genomic_DNA"/>
</dbReference>
<gene>
    <name evidence="2" type="ORF">PNW85_16760</name>
</gene>
<reference evidence="2" key="1">
    <citation type="submission" date="2023-01" db="EMBL/GenBank/DDBJ databases">
        <title>Human gut microbiome strain richness.</title>
        <authorList>
            <person name="Chen-Liaw A."/>
        </authorList>
    </citation>
    <scope>NUCLEOTIDE SEQUENCE</scope>
    <source>
        <strain evidence="2">RTP21484st1_H11_RTP21484_190118</strain>
    </source>
</reference>
<protein>
    <submittedName>
        <fullName evidence="2">GH32 C-terminal domain-containing protein</fullName>
    </submittedName>
</protein>
<dbReference type="AlphaFoldDB" id="A0AAW6DEU9"/>